<feature type="signal peptide" evidence="2">
    <location>
        <begin position="1"/>
        <end position="20"/>
    </location>
</feature>
<evidence type="ECO:0000259" key="3">
    <source>
        <dbReference type="PROSITE" id="PS51782"/>
    </source>
</evidence>
<dbReference type="SUPFAM" id="SSF53955">
    <property type="entry name" value="Lysozyme-like"/>
    <property type="match status" value="1"/>
</dbReference>
<dbReference type="Gene3D" id="3.10.350.10">
    <property type="entry name" value="LysM domain"/>
    <property type="match status" value="3"/>
</dbReference>
<dbReference type="Pfam" id="PF01464">
    <property type="entry name" value="SLT"/>
    <property type="match status" value="1"/>
</dbReference>
<feature type="domain" description="LysM" evidence="3">
    <location>
        <begin position="651"/>
        <end position="695"/>
    </location>
</feature>
<feature type="compositionally biased region" description="Polar residues" evidence="1">
    <location>
        <begin position="450"/>
        <end position="468"/>
    </location>
</feature>
<name>A0A1S2VMN9_9BACT</name>
<dbReference type="Proteomes" id="UP000181790">
    <property type="component" value="Unassembled WGS sequence"/>
</dbReference>
<dbReference type="CDD" id="cd16894">
    <property type="entry name" value="MltD-like"/>
    <property type="match status" value="1"/>
</dbReference>
<accession>A0A1S2VMN9</accession>
<dbReference type="InterPro" id="IPR018392">
    <property type="entry name" value="LysM"/>
</dbReference>
<dbReference type="Gene3D" id="1.10.530.10">
    <property type="match status" value="1"/>
</dbReference>
<dbReference type="SUPFAM" id="SSF54106">
    <property type="entry name" value="LysM domain"/>
    <property type="match status" value="3"/>
</dbReference>
<reference evidence="4 5" key="1">
    <citation type="submission" date="2016-10" db="EMBL/GenBank/DDBJ databases">
        <title>Arsenicibacter rosenii gen. nov., sp. nov., an efficient arsenic-methylating bacterium isolated from an arsenic-contaminated paddy soil.</title>
        <authorList>
            <person name="Huang K."/>
        </authorList>
    </citation>
    <scope>NUCLEOTIDE SEQUENCE [LARGE SCALE GENOMIC DNA]</scope>
    <source>
        <strain evidence="4 5">SM-1</strain>
    </source>
</reference>
<feature type="compositionally biased region" description="Low complexity" evidence="1">
    <location>
        <begin position="520"/>
        <end position="532"/>
    </location>
</feature>
<dbReference type="AlphaFoldDB" id="A0A1S2VMN9"/>
<comment type="caution">
    <text evidence="4">The sequence shown here is derived from an EMBL/GenBank/DDBJ whole genome shotgun (WGS) entry which is preliminary data.</text>
</comment>
<dbReference type="OrthoDB" id="977752at2"/>
<dbReference type="InterPro" id="IPR008258">
    <property type="entry name" value="Transglycosylase_SLT_dom_1"/>
</dbReference>
<dbReference type="SMART" id="SM00257">
    <property type="entry name" value="LysM"/>
    <property type="match status" value="4"/>
</dbReference>
<feature type="chain" id="PRO_5010171456" evidence="2">
    <location>
        <begin position="21"/>
        <end position="769"/>
    </location>
</feature>
<keyword evidence="5" id="KW-1185">Reference proteome</keyword>
<organism evidence="4 5">
    <name type="scientific">Arsenicibacter rosenii</name>
    <dbReference type="NCBI Taxonomy" id="1750698"/>
    <lineage>
        <taxon>Bacteria</taxon>
        <taxon>Pseudomonadati</taxon>
        <taxon>Bacteroidota</taxon>
        <taxon>Cytophagia</taxon>
        <taxon>Cytophagales</taxon>
        <taxon>Spirosomataceae</taxon>
        <taxon>Arsenicibacter</taxon>
    </lineage>
</organism>
<evidence type="ECO:0000256" key="1">
    <source>
        <dbReference type="SAM" id="MobiDB-lite"/>
    </source>
</evidence>
<dbReference type="InterPro" id="IPR023346">
    <property type="entry name" value="Lysozyme-like_dom_sf"/>
</dbReference>
<feature type="compositionally biased region" description="Low complexity" evidence="1">
    <location>
        <begin position="551"/>
        <end position="568"/>
    </location>
</feature>
<dbReference type="Pfam" id="PF01476">
    <property type="entry name" value="LysM"/>
    <property type="match status" value="3"/>
</dbReference>
<dbReference type="EMBL" id="MORL01000003">
    <property type="protein sequence ID" value="OIN59660.1"/>
    <property type="molecule type" value="Genomic_DNA"/>
</dbReference>
<dbReference type="PANTHER" id="PTHR33734:SF22">
    <property type="entry name" value="MEMBRANE-BOUND LYTIC MUREIN TRANSGLYCOSYLASE D"/>
    <property type="match status" value="1"/>
</dbReference>
<evidence type="ECO:0000313" key="4">
    <source>
        <dbReference type="EMBL" id="OIN59660.1"/>
    </source>
</evidence>
<evidence type="ECO:0000256" key="2">
    <source>
        <dbReference type="SAM" id="SignalP"/>
    </source>
</evidence>
<proteinExistence type="predicted"/>
<dbReference type="InterPro" id="IPR036779">
    <property type="entry name" value="LysM_dom_sf"/>
</dbReference>
<dbReference type="RefSeq" id="WP_071502457.1">
    <property type="nucleotide sequence ID" value="NZ_MORL01000003.1"/>
</dbReference>
<protein>
    <submittedName>
        <fullName evidence="4">Lytic transglycosylase</fullName>
    </submittedName>
</protein>
<sequence length="769" mass="84080">MNRPYTLTCLFLLISWLTLAQPVPTPPIPAQVNFAGISVNFDDGARSIIQQDVRALLSNRQFWQAKLDRVVLYFPTIEAILTDEEVPTDFKYLAVQESSLLPDAVSSSQAVGFWQFKEGTAIDHGMRVDGEVDERRSITASTHGAAKYLKRSNGIYNNWVSALYSYYLGTGGISKLISPDWAYAKEIYLDGQADRYMLRFFAHKIAIESAIASHQTANTIALVEYPKASGKTLNQVAEETGVEPTELRKYNRWVLAENIPNDKAYSLMIPTPNNQINDVRQKIGQATDRPTADFSQNDIGFPVLRKITTGVQSKNDPILYEINGLPGIQAQAGDNAGSLARKARVSLSSFLRYNELGELDPIVPGEVYYLAKKRKKALVPYHTVREDETIRSIAHRYGIRTKFIMRYNRLDRVQKLQVGRVMWLREKRPRDRPVEVINAPTPPVYDRTPSIPSNQPGVNRAIASTPSEQPADGNPTRSNDYPKTAADRKVYTPKLAGTPVDEPATKPAPTTPAPIPANPAPVNTPTRTAPAPSRSADNPAGTQRVVIVRDGSGTSTTTTPVGTPSNPTRQPAGIDESSIPTDDKPPINVPTKPSGNGGFEVTGNPSGAGRATGTKAKPFTPSASSAPKTEPVTPPAKTPAAATASKGGRAMTHTVQGGQTYYSISKIYGVSIDDLLAWNSLTLEDRLSVGQQLNIRNVPAGFPVGQEVRPSTASSQPKEDVVYHTVQKGETMFRISKQYNVSVEQIQQWNALSDVAVKEGQKIKIIKQL</sequence>
<dbReference type="PROSITE" id="PS51782">
    <property type="entry name" value="LYSM"/>
    <property type="match status" value="3"/>
</dbReference>
<dbReference type="PANTHER" id="PTHR33734">
    <property type="entry name" value="LYSM DOMAIN-CONTAINING GPI-ANCHORED PROTEIN 2"/>
    <property type="match status" value="1"/>
</dbReference>
<gene>
    <name evidence="4" type="ORF">BLX24_07255</name>
</gene>
<keyword evidence="2" id="KW-0732">Signal</keyword>
<feature type="compositionally biased region" description="Pro residues" evidence="1">
    <location>
        <begin position="509"/>
        <end position="519"/>
    </location>
</feature>
<feature type="domain" description="LysM" evidence="3">
    <location>
        <begin position="722"/>
        <end position="765"/>
    </location>
</feature>
<evidence type="ECO:0000313" key="5">
    <source>
        <dbReference type="Proteomes" id="UP000181790"/>
    </source>
</evidence>
<dbReference type="CDD" id="cd00118">
    <property type="entry name" value="LysM"/>
    <property type="match status" value="3"/>
</dbReference>
<dbReference type="GO" id="GO:0008932">
    <property type="term" value="F:lytic endotransglycosylase activity"/>
    <property type="evidence" value="ECO:0007669"/>
    <property type="project" value="TreeGrafter"/>
</dbReference>
<feature type="region of interest" description="Disordered" evidence="1">
    <location>
        <begin position="434"/>
        <end position="653"/>
    </location>
</feature>
<feature type="domain" description="LysM" evidence="3">
    <location>
        <begin position="380"/>
        <end position="424"/>
    </location>
</feature>